<accession>A0ACD0P8G5</accession>
<dbReference type="EMBL" id="KZ819688">
    <property type="protein sequence ID" value="PWN54306.1"/>
    <property type="molecule type" value="Genomic_DNA"/>
</dbReference>
<organism evidence="1 2">
    <name type="scientific">Violaceomyces palustris</name>
    <dbReference type="NCBI Taxonomy" id="1673888"/>
    <lineage>
        <taxon>Eukaryota</taxon>
        <taxon>Fungi</taxon>
        <taxon>Dikarya</taxon>
        <taxon>Basidiomycota</taxon>
        <taxon>Ustilaginomycotina</taxon>
        <taxon>Ustilaginomycetes</taxon>
        <taxon>Violaceomycetales</taxon>
        <taxon>Violaceomycetaceae</taxon>
        <taxon>Violaceomyces</taxon>
    </lineage>
</organism>
<dbReference type="Proteomes" id="UP000245626">
    <property type="component" value="Unassembled WGS sequence"/>
</dbReference>
<keyword evidence="2" id="KW-1185">Reference proteome</keyword>
<gene>
    <name evidence="1" type="ORF">IE53DRAFT_359279</name>
</gene>
<evidence type="ECO:0000313" key="2">
    <source>
        <dbReference type="Proteomes" id="UP000245626"/>
    </source>
</evidence>
<sequence length="620" mass="65631">MTDAIAAAAGSPSPSTRPSPDNVELAFQTQTSSTVRGSIDEVSKDTATSPAPVQTLSEEKGAQAPKHWLQNEGEHVIPKNNFALVMPGIMLVVFLAALDQTIVSTSLPTISERLHGGPSSYSWVGTAYLLSSTALIPLYGRLSDLTGRKPLLFGAIIVFLIGSALCGAAQNMTWLCVCRGVQGVGGGGIISLSQIIIGDIVSLEKRGKASGFVGATWGIASVIGPLLGGAFTDRGHSTWRWCFFVNLPIGGGAFAILFFFLHLNPRPRKSFSQACGEFDFVGLFMIITAVVLILVGFNSAETKSWGSAETIALLAVGGVLFFSFGVWEFHTKKKAIMPPRLFQTRTTTLVLISVVLHAIPFFGATYYLPIYFQAIFGTSALMSGVLMLPFSLIASLTSIVSGVGITRIRAYRPFLWGGWAIMTLGYALMATLDADSNRAKQELYIAVAGLGLGCLFQTPLVALMAAMPHGDMSTTVAAMQLMRSMAATMGIAISGAIFNSESRSRLASIAGYSGSAESGKGGLDLRGLVHIQPPELSHEVIRAYAKALQVIWIAFAPMVGVGFLCTLGVKGYSLRRNVRKAGDPEKKGAEADVEEKGEGGDQDEDGGGKAVAGERGLQNE</sequence>
<name>A0ACD0P8G5_9BASI</name>
<protein>
    <submittedName>
        <fullName evidence="1">MFS general substrate transporter</fullName>
    </submittedName>
</protein>
<evidence type="ECO:0000313" key="1">
    <source>
        <dbReference type="EMBL" id="PWN54306.1"/>
    </source>
</evidence>
<proteinExistence type="predicted"/>
<reference evidence="1 2" key="1">
    <citation type="journal article" date="2018" name="Mol. Biol. Evol.">
        <title>Broad Genomic Sampling Reveals a Smut Pathogenic Ancestry of the Fungal Clade Ustilaginomycotina.</title>
        <authorList>
            <person name="Kijpornyongpan T."/>
            <person name="Mondo S.J."/>
            <person name="Barry K."/>
            <person name="Sandor L."/>
            <person name="Lee J."/>
            <person name="Lipzen A."/>
            <person name="Pangilinan J."/>
            <person name="LaButti K."/>
            <person name="Hainaut M."/>
            <person name="Henrissat B."/>
            <person name="Grigoriev I.V."/>
            <person name="Spatafora J.W."/>
            <person name="Aime M.C."/>
        </authorList>
    </citation>
    <scope>NUCLEOTIDE SEQUENCE [LARGE SCALE GENOMIC DNA]</scope>
    <source>
        <strain evidence="1 2">SA 807</strain>
    </source>
</reference>